<evidence type="ECO:0000313" key="6">
    <source>
        <dbReference type="Proteomes" id="UP000265020"/>
    </source>
</evidence>
<dbReference type="SUPFAM" id="SSF52151">
    <property type="entry name" value="FabD/lysophospholipase-like"/>
    <property type="match status" value="1"/>
</dbReference>
<evidence type="ECO:0000256" key="3">
    <source>
        <dbReference type="SAM" id="Phobius"/>
    </source>
</evidence>
<sequence length="439" mass="48805">MSHSISSSHFRDVPWDISFSGSGFLATYQLGVVLCFLQYSPWILQSAPFILGASAGSVVAAAAVCKVDPITIRDEMILFAKKVLASPLGPLNPSNGVSKWLESVLRKHLPSDAHRFASGRLGVAVTRLSDGMQLILSEYQSKEDVVDALMCSCFVPGYCGFLPPEFKGVHYMDGGFSGLQPLLSEASSRTLTVCPYSGEADICPTDPPSVMEVVATGAILNCNMANGFRILNSLYPLTLETVEQAFHVGFKDAIQFLQSNDVALGVKGHSIAQGSPNHNPANSKMDLNTPKVEEQEMKEAEQTDLKTSLEESRSMQMFNSTMQEPIEDPLPHFDIMKNVLMGNVTTYLSMFGLPVRIFSNLLLPLVVSFYAMLQSRQRLKLLFKEVPQLVVWGWHFTRLTGFFFINILISSLQRLIKDRLTRFFLLLQWLKLQTQYEVL</sequence>
<dbReference type="GO" id="GO:0005811">
    <property type="term" value="C:lipid droplet"/>
    <property type="evidence" value="ECO:0007669"/>
    <property type="project" value="TreeGrafter"/>
</dbReference>
<feature type="short sequence motif" description="GXSXG" evidence="2">
    <location>
        <begin position="52"/>
        <end position="56"/>
    </location>
</feature>
<dbReference type="PANTHER" id="PTHR12406">
    <property type="entry name" value="CALCIUM-INDEPENDENT PHOSPHOLIPASE A2 IPLA2 -RELATED"/>
    <property type="match status" value="1"/>
</dbReference>
<dbReference type="Ensembl" id="ENSCVAT00000019996.1">
    <property type="protein sequence ID" value="ENSCVAP00000012670.1"/>
    <property type="gene ID" value="ENSCVAG00000015107.1"/>
</dbReference>
<keyword evidence="1 2" id="KW-0443">Lipid metabolism</keyword>
<reference evidence="5" key="2">
    <citation type="submission" date="2025-09" db="UniProtKB">
        <authorList>
            <consortium name="Ensembl"/>
        </authorList>
    </citation>
    <scope>IDENTIFICATION</scope>
</reference>
<dbReference type="GeneTree" id="ENSGT00940000165158"/>
<feature type="domain" description="PNPLA" evidence="4">
    <location>
        <begin position="17"/>
        <end position="186"/>
    </location>
</feature>
<dbReference type="GeneID" id="107101198"/>
<feature type="short sequence motif" description="DGA/G" evidence="2">
    <location>
        <begin position="173"/>
        <end position="175"/>
    </location>
</feature>
<dbReference type="Gene3D" id="3.40.1090.10">
    <property type="entry name" value="Cytosolic phospholipase A2 catalytic domain"/>
    <property type="match status" value="1"/>
</dbReference>
<dbReference type="Pfam" id="PF01734">
    <property type="entry name" value="Patatin"/>
    <property type="match status" value="1"/>
</dbReference>
<organism evidence="5 6">
    <name type="scientific">Cyprinodon variegatus</name>
    <name type="common">Sheepshead minnow</name>
    <dbReference type="NCBI Taxonomy" id="28743"/>
    <lineage>
        <taxon>Eukaryota</taxon>
        <taxon>Metazoa</taxon>
        <taxon>Chordata</taxon>
        <taxon>Craniata</taxon>
        <taxon>Vertebrata</taxon>
        <taxon>Euteleostomi</taxon>
        <taxon>Actinopterygii</taxon>
        <taxon>Neopterygii</taxon>
        <taxon>Teleostei</taxon>
        <taxon>Neoteleostei</taxon>
        <taxon>Acanthomorphata</taxon>
        <taxon>Ovalentaria</taxon>
        <taxon>Atherinomorphae</taxon>
        <taxon>Cyprinodontiformes</taxon>
        <taxon>Cyprinodontidae</taxon>
        <taxon>Cyprinodon</taxon>
    </lineage>
</organism>
<proteinExistence type="predicted"/>
<dbReference type="InterPro" id="IPR033562">
    <property type="entry name" value="PLPL"/>
</dbReference>
<dbReference type="KEGG" id="cvg:107101198"/>
<keyword evidence="3" id="KW-0812">Transmembrane</keyword>
<dbReference type="InterPro" id="IPR002641">
    <property type="entry name" value="PNPLA_dom"/>
</dbReference>
<dbReference type="STRING" id="28743.ENSCVAP00000012670"/>
<dbReference type="AlphaFoldDB" id="A0A3Q2FXB9"/>
<accession>A0A3Q2FXB9</accession>
<feature type="transmembrane region" description="Helical" evidence="3">
    <location>
        <begin position="392"/>
        <end position="412"/>
    </location>
</feature>
<dbReference type="PANTHER" id="PTHR12406:SF46">
    <property type="entry name" value="PATATIN-LIKE PHOSPHOLIPASE DOMAIN-CONTAINING PROTEIN 2"/>
    <property type="match status" value="1"/>
</dbReference>
<name>A0A3Q2FXB9_CYPVA</name>
<dbReference type="GO" id="GO:0055088">
    <property type="term" value="P:lipid homeostasis"/>
    <property type="evidence" value="ECO:0007669"/>
    <property type="project" value="TreeGrafter"/>
</dbReference>
<reference evidence="5" key="1">
    <citation type="submission" date="2025-08" db="UniProtKB">
        <authorList>
            <consortium name="Ensembl"/>
        </authorList>
    </citation>
    <scope>IDENTIFICATION</scope>
</reference>
<comment type="caution">
    <text evidence="2">Lacks conserved residue(s) required for the propagation of feature annotation.</text>
</comment>
<protein>
    <submittedName>
        <fullName evidence="5">Patatin-like phospholipase domain-containing protein 2</fullName>
    </submittedName>
</protein>
<evidence type="ECO:0000256" key="2">
    <source>
        <dbReference type="PROSITE-ProRule" id="PRU01161"/>
    </source>
</evidence>
<dbReference type="PROSITE" id="PS51635">
    <property type="entry name" value="PNPLA"/>
    <property type="match status" value="1"/>
</dbReference>
<keyword evidence="2" id="KW-0442">Lipid degradation</keyword>
<evidence type="ECO:0000259" key="4">
    <source>
        <dbReference type="PROSITE" id="PS51635"/>
    </source>
</evidence>
<evidence type="ECO:0000256" key="1">
    <source>
        <dbReference type="ARBA" id="ARBA00023098"/>
    </source>
</evidence>
<keyword evidence="6" id="KW-1185">Reference proteome</keyword>
<dbReference type="GO" id="GO:0019433">
    <property type="term" value="P:triglyceride catabolic process"/>
    <property type="evidence" value="ECO:0007669"/>
    <property type="project" value="TreeGrafter"/>
</dbReference>
<keyword evidence="3" id="KW-1133">Transmembrane helix</keyword>
<dbReference type="RefSeq" id="XP_015255491.1">
    <property type="nucleotide sequence ID" value="XM_015400005.1"/>
</dbReference>
<dbReference type="InterPro" id="IPR016035">
    <property type="entry name" value="Acyl_Trfase/lysoPLipase"/>
</dbReference>
<feature type="active site" description="Proton acceptor" evidence="2">
    <location>
        <position position="173"/>
    </location>
</feature>
<dbReference type="Proteomes" id="UP000265020">
    <property type="component" value="Unassembled WGS sequence"/>
</dbReference>
<dbReference type="GO" id="GO:0016020">
    <property type="term" value="C:membrane"/>
    <property type="evidence" value="ECO:0007669"/>
    <property type="project" value="TreeGrafter"/>
</dbReference>
<dbReference type="OrthoDB" id="197155at2759"/>
<feature type="transmembrane region" description="Helical" evidence="3">
    <location>
        <begin position="347"/>
        <end position="372"/>
    </location>
</feature>
<keyword evidence="2" id="KW-0378">Hydrolase</keyword>
<dbReference type="GO" id="GO:0004806">
    <property type="term" value="F:triacylglycerol lipase activity"/>
    <property type="evidence" value="ECO:0007669"/>
    <property type="project" value="TreeGrafter"/>
</dbReference>
<dbReference type="GO" id="GO:0005737">
    <property type="term" value="C:cytoplasm"/>
    <property type="evidence" value="ECO:0007669"/>
    <property type="project" value="TreeGrafter"/>
</dbReference>
<feature type="transmembrane region" description="Helical" evidence="3">
    <location>
        <begin position="21"/>
        <end position="40"/>
    </location>
</feature>
<evidence type="ECO:0000313" key="5">
    <source>
        <dbReference type="Ensembl" id="ENSCVAP00000012670.1"/>
    </source>
</evidence>
<feature type="active site" description="Nucleophile" evidence="2">
    <location>
        <position position="54"/>
    </location>
</feature>
<keyword evidence="3" id="KW-0472">Membrane</keyword>